<protein>
    <submittedName>
        <fullName evidence="2">Uncharacterized protein</fullName>
    </submittedName>
</protein>
<dbReference type="Proteomes" id="UP000304880">
    <property type="component" value="Unassembled WGS sequence"/>
</dbReference>
<reference evidence="2 3" key="1">
    <citation type="submission" date="2019-06" db="EMBL/GenBank/DDBJ databases">
        <authorList>
            <person name="Li J."/>
        </authorList>
    </citation>
    <scope>NUCLEOTIDE SEQUENCE [LARGE SCALE GENOMIC DNA]</scope>
    <source>
        <strain evidence="2 3">CGMCC 1.8012</strain>
    </source>
</reference>
<evidence type="ECO:0000256" key="1">
    <source>
        <dbReference type="SAM" id="SignalP"/>
    </source>
</evidence>
<dbReference type="EMBL" id="VDDC01000058">
    <property type="protein sequence ID" value="TNH37661.1"/>
    <property type="molecule type" value="Genomic_DNA"/>
</dbReference>
<evidence type="ECO:0000313" key="3">
    <source>
        <dbReference type="Proteomes" id="UP000304880"/>
    </source>
</evidence>
<evidence type="ECO:0000313" key="2">
    <source>
        <dbReference type="EMBL" id="TNH37661.1"/>
    </source>
</evidence>
<feature type="signal peptide" evidence="1">
    <location>
        <begin position="1"/>
        <end position="31"/>
    </location>
</feature>
<sequence>MIHLTQTRPTPTRLASNPLSLPALLLGTALAAVCTLPAPALPAPVPAAPVPVDAPALPGGPGLMRADTSGATGALTGPLVDATAEALGAELAQGVEALTDPEAILAHCRARIAATRAPVGGPLAEAALSACEARVAVPLRAAIEAVIARDLAALEAAPETLDGLLATDGYALAPRVEAWLSRSEAAEALAPLHATLAEARAAMAARRDAVIAAEARTLDARIAALDPARDDRDALPDCAVYDQGTRWTAPLLGQCRQARATFEARRTEIRCQRLFAAADAPEALQAAQIDLGGGESVALRILACEWGLEAALNARGGLFSKPRHDLTLQLGTEDAPLALTGRLQAPEAGAPGGDAGDIPWRLTGITVTPGRLAEGLDPDAPDTLRRCLGDPASCTE</sequence>
<dbReference type="RefSeq" id="WP_139599704.1">
    <property type="nucleotide sequence ID" value="NZ_VDDC01000058.1"/>
</dbReference>
<keyword evidence="3" id="KW-1185">Reference proteome</keyword>
<proteinExistence type="predicted"/>
<accession>A0A5C4R1I6</accession>
<name>A0A5C4R1I6_9RHOB</name>
<comment type="caution">
    <text evidence="2">The sequence shown here is derived from an EMBL/GenBank/DDBJ whole genome shotgun (WGS) entry which is preliminary data.</text>
</comment>
<dbReference type="AlphaFoldDB" id="A0A5C4R1I6"/>
<feature type="chain" id="PRO_5022748041" evidence="1">
    <location>
        <begin position="32"/>
        <end position="396"/>
    </location>
</feature>
<organism evidence="2 3">
    <name type="scientific">Paracoccus haeundaensis</name>
    <dbReference type="NCBI Taxonomy" id="225362"/>
    <lineage>
        <taxon>Bacteria</taxon>
        <taxon>Pseudomonadati</taxon>
        <taxon>Pseudomonadota</taxon>
        <taxon>Alphaproteobacteria</taxon>
        <taxon>Rhodobacterales</taxon>
        <taxon>Paracoccaceae</taxon>
        <taxon>Paracoccus</taxon>
    </lineage>
</organism>
<gene>
    <name evidence="2" type="ORF">FHD67_19040</name>
</gene>
<keyword evidence="1" id="KW-0732">Signal</keyword>